<feature type="compositionally biased region" description="Polar residues" evidence="1">
    <location>
        <begin position="145"/>
        <end position="154"/>
    </location>
</feature>
<dbReference type="Proteomes" id="UP000678393">
    <property type="component" value="Unassembled WGS sequence"/>
</dbReference>
<reference evidence="2" key="1">
    <citation type="submission" date="2021-04" db="EMBL/GenBank/DDBJ databases">
        <authorList>
            <consortium name="Molecular Ecology Group"/>
        </authorList>
    </citation>
    <scope>NUCLEOTIDE SEQUENCE</scope>
</reference>
<feature type="compositionally biased region" description="Polar residues" evidence="1">
    <location>
        <begin position="177"/>
        <end position="193"/>
    </location>
</feature>
<name>A0A8S4A517_9EUPU</name>
<proteinExistence type="predicted"/>
<sequence length="351" mass="39429">MDNLRLWDCLTLVRSDPTMTCQNAIKLVFSLDDDEYFRMFPDTRQLMLLMFPGGVVYHSSNEEAKIENARLKDENARLHAAVWVLRDNPSFQADSTVAAIFRLDEAQFQSKFNSVNVATLEPPLASTRNKVPYQNNNKEKKKTNRTSLGSGHESSMAIQLTNCPVKGGSFAGDKLSSKGSRQPRSQSMVQPSRHSQHISGCFNDHQDFTSNWKPTTPLEQQPAGGKIRTSKRSHLKSDWAILCWRQNCYLRPVDLHALDEAKSTVCARHVKQFRRSNTVAREDDVVAERISKGPSQDAPVKCVSFAEPLPSYQTGSSIATKLICLKDKKNALVGHGTFLAHVTKLVERLRL</sequence>
<keyword evidence="3" id="KW-1185">Reference proteome</keyword>
<dbReference type="EMBL" id="CAJHNH020008581">
    <property type="protein sequence ID" value="CAG5136857.1"/>
    <property type="molecule type" value="Genomic_DNA"/>
</dbReference>
<accession>A0A8S4A517</accession>
<comment type="caution">
    <text evidence="2">The sequence shown here is derived from an EMBL/GenBank/DDBJ whole genome shotgun (WGS) entry which is preliminary data.</text>
</comment>
<dbReference type="AlphaFoldDB" id="A0A8S4A517"/>
<feature type="region of interest" description="Disordered" evidence="1">
    <location>
        <begin position="126"/>
        <end position="154"/>
    </location>
</feature>
<feature type="region of interest" description="Disordered" evidence="1">
    <location>
        <begin position="171"/>
        <end position="199"/>
    </location>
</feature>
<dbReference type="OrthoDB" id="6158554at2759"/>
<gene>
    <name evidence="2" type="ORF">CUNI_LOCUS22415</name>
</gene>
<evidence type="ECO:0000256" key="1">
    <source>
        <dbReference type="SAM" id="MobiDB-lite"/>
    </source>
</evidence>
<evidence type="ECO:0000313" key="2">
    <source>
        <dbReference type="EMBL" id="CAG5136857.1"/>
    </source>
</evidence>
<evidence type="ECO:0000313" key="3">
    <source>
        <dbReference type="Proteomes" id="UP000678393"/>
    </source>
</evidence>
<protein>
    <submittedName>
        <fullName evidence="2">Uncharacterized protein</fullName>
    </submittedName>
</protein>
<organism evidence="2 3">
    <name type="scientific">Candidula unifasciata</name>
    <dbReference type="NCBI Taxonomy" id="100452"/>
    <lineage>
        <taxon>Eukaryota</taxon>
        <taxon>Metazoa</taxon>
        <taxon>Spiralia</taxon>
        <taxon>Lophotrochozoa</taxon>
        <taxon>Mollusca</taxon>
        <taxon>Gastropoda</taxon>
        <taxon>Heterobranchia</taxon>
        <taxon>Euthyneura</taxon>
        <taxon>Panpulmonata</taxon>
        <taxon>Eupulmonata</taxon>
        <taxon>Stylommatophora</taxon>
        <taxon>Helicina</taxon>
        <taxon>Helicoidea</taxon>
        <taxon>Geomitridae</taxon>
        <taxon>Candidula</taxon>
    </lineage>
</organism>